<organism evidence="2 3">
    <name type="scientific">Blattamonas nauphoetae</name>
    <dbReference type="NCBI Taxonomy" id="2049346"/>
    <lineage>
        <taxon>Eukaryota</taxon>
        <taxon>Metamonada</taxon>
        <taxon>Preaxostyla</taxon>
        <taxon>Oxymonadida</taxon>
        <taxon>Blattamonas</taxon>
    </lineage>
</organism>
<gene>
    <name evidence="2" type="ORF">BLNAU_9778</name>
</gene>
<dbReference type="EMBL" id="JARBJD010000069">
    <property type="protein sequence ID" value="KAK2955226.1"/>
    <property type="molecule type" value="Genomic_DNA"/>
</dbReference>
<sequence length="578" mass="65567">MAEDFTNHFWSTEDRTEMVRLVTLYHQPEEARNHWVGSIVPDARTFSRVYNKFAETGSVEDRSRSGRPRSACSDESLEKIRTAIETNPTRSERELASDLSIARSSLNRGVKEMGYKSYIIQKTQFHYDQDYAIREECCKHLVHLCTRKPTLLKQRVLPREPKTKADLELVIREELSKIPARMFVDAVGITHSNPKQTTPPLFSLPTLPISSIDPQIKRGAIHCIGSLDIVDEGPFVLAEKSQLAEMESKDRTIAEQKQKLAQHDQLIAKQKEVERKMAEQEKKLAEQNKLIESLEATRKSFSELEQKHDKLQAKLSAKDHTMGTLKRVLMILTVLILFSVFVVKSFHGEARQIRQVNEQLRTDLVSNAEKEETHLSSLQAQLRDEKEQIQKESEECQGDLAIKTRMVEAKKTRLTQAQQTIEAMKTEEVRKEELFVSSNILVAYTPHRYRMNGSTLTRINSEGHGGCFTKPVSKGIHRLSIKPKTTNVMFGVLDAAEFPKFITTPTCHSPKAALMHNSNGCLYTAEKKPGLNRVGLGSDLKSLDADLQIGLGADLKVYTQISFVSLIEHLIEPIVKNK</sequence>
<evidence type="ECO:0000313" key="3">
    <source>
        <dbReference type="Proteomes" id="UP001281761"/>
    </source>
</evidence>
<name>A0ABQ9XUR6_9EUKA</name>
<feature type="coiled-coil region" evidence="1">
    <location>
        <begin position="253"/>
        <end position="314"/>
    </location>
</feature>
<reference evidence="2 3" key="1">
    <citation type="journal article" date="2022" name="bioRxiv">
        <title>Genomics of Preaxostyla Flagellates Illuminates Evolutionary Transitions and the Path Towards Mitochondrial Loss.</title>
        <authorList>
            <person name="Novak L.V.F."/>
            <person name="Treitli S.C."/>
            <person name="Pyrih J."/>
            <person name="Halakuc P."/>
            <person name="Pipaliya S.V."/>
            <person name="Vacek V."/>
            <person name="Brzon O."/>
            <person name="Soukal P."/>
            <person name="Eme L."/>
            <person name="Dacks J.B."/>
            <person name="Karnkowska A."/>
            <person name="Elias M."/>
            <person name="Hampl V."/>
        </authorList>
    </citation>
    <scope>NUCLEOTIDE SEQUENCE [LARGE SCALE GENOMIC DNA]</scope>
    <source>
        <strain evidence="2">NAU3</strain>
        <tissue evidence="2">Gut</tissue>
    </source>
</reference>
<evidence type="ECO:0000313" key="2">
    <source>
        <dbReference type="EMBL" id="KAK2955226.1"/>
    </source>
</evidence>
<comment type="caution">
    <text evidence="2">The sequence shown here is derived from an EMBL/GenBank/DDBJ whole genome shotgun (WGS) entry which is preliminary data.</text>
</comment>
<accession>A0ABQ9XUR6</accession>
<dbReference type="PANTHER" id="PTHR47326">
    <property type="entry name" value="TRANSPOSABLE ELEMENT TC3 TRANSPOSASE-LIKE PROTEIN"/>
    <property type="match status" value="1"/>
</dbReference>
<protein>
    <submittedName>
        <fullName evidence="2">Uncharacterized protein</fullName>
    </submittedName>
</protein>
<keyword evidence="3" id="KW-1185">Reference proteome</keyword>
<proteinExistence type="predicted"/>
<keyword evidence="1" id="KW-0175">Coiled coil</keyword>
<dbReference type="PANTHER" id="PTHR47326:SF1">
    <property type="entry name" value="HTH PSQ-TYPE DOMAIN-CONTAINING PROTEIN"/>
    <property type="match status" value="1"/>
</dbReference>
<dbReference type="Proteomes" id="UP001281761">
    <property type="component" value="Unassembled WGS sequence"/>
</dbReference>
<evidence type="ECO:0000256" key="1">
    <source>
        <dbReference type="SAM" id="Coils"/>
    </source>
</evidence>
<feature type="coiled-coil region" evidence="1">
    <location>
        <begin position="368"/>
        <end position="427"/>
    </location>
</feature>